<protein>
    <submittedName>
        <fullName evidence="1">Uncharacterized protein</fullName>
    </submittedName>
</protein>
<gene>
    <name evidence="1" type="ORF">CPB83DRAFT_851664</name>
</gene>
<organism evidence="1 2">
    <name type="scientific">Crepidotus variabilis</name>
    <dbReference type="NCBI Taxonomy" id="179855"/>
    <lineage>
        <taxon>Eukaryota</taxon>
        <taxon>Fungi</taxon>
        <taxon>Dikarya</taxon>
        <taxon>Basidiomycota</taxon>
        <taxon>Agaricomycotina</taxon>
        <taxon>Agaricomycetes</taxon>
        <taxon>Agaricomycetidae</taxon>
        <taxon>Agaricales</taxon>
        <taxon>Agaricineae</taxon>
        <taxon>Crepidotaceae</taxon>
        <taxon>Crepidotus</taxon>
    </lineage>
</organism>
<evidence type="ECO:0000313" key="1">
    <source>
        <dbReference type="EMBL" id="KAF9529841.1"/>
    </source>
</evidence>
<name>A0A9P6EHN5_9AGAR</name>
<dbReference type="EMBL" id="MU157843">
    <property type="protein sequence ID" value="KAF9529841.1"/>
    <property type="molecule type" value="Genomic_DNA"/>
</dbReference>
<comment type="caution">
    <text evidence="1">The sequence shown here is derived from an EMBL/GenBank/DDBJ whole genome shotgun (WGS) entry which is preliminary data.</text>
</comment>
<accession>A0A9P6EHN5</accession>
<reference evidence="1" key="1">
    <citation type="submission" date="2020-11" db="EMBL/GenBank/DDBJ databases">
        <authorList>
            <consortium name="DOE Joint Genome Institute"/>
            <person name="Ahrendt S."/>
            <person name="Riley R."/>
            <person name="Andreopoulos W."/>
            <person name="Labutti K."/>
            <person name="Pangilinan J."/>
            <person name="Ruiz-Duenas F.J."/>
            <person name="Barrasa J.M."/>
            <person name="Sanchez-Garcia M."/>
            <person name="Camarero S."/>
            <person name="Miyauchi S."/>
            <person name="Serrano A."/>
            <person name="Linde D."/>
            <person name="Babiker R."/>
            <person name="Drula E."/>
            <person name="Ayuso-Fernandez I."/>
            <person name="Pacheco R."/>
            <person name="Padilla G."/>
            <person name="Ferreira P."/>
            <person name="Barriuso J."/>
            <person name="Kellner H."/>
            <person name="Castanera R."/>
            <person name="Alfaro M."/>
            <person name="Ramirez L."/>
            <person name="Pisabarro A.G."/>
            <person name="Kuo A."/>
            <person name="Tritt A."/>
            <person name="Lipzen A."/>
            <person name="He G."/>
            <person name="Yan M."/>
            <person name="Ng V."/>
            <person name="Cullen D."/>
            <person name="Martin F."/>
            <person name="Rosso M.-N."/>
            <person name="Henrissat B."/>
            <person name="Hibbett D."/>
            <person name="Martinez A.T."/>
            <person name="Grigoriev I.V."/>
        </authorList>
    </citation>
    <scope>NUCLEOTIDE SEQUENCE</scope>
    <source>
        <strain evidence="1">CBS 506.95</strain>
    </source>
</reference>
<keyword evidence="2" id="KW-1185">Reference proteome</keyword>
<proteinExistence type="predicted"/>
<dbReference type="Proteomes" id="UP000807306">
    <property type="component" value="Unassembled WGS sequence"/>
</dbReference>
<dbReference type="AlphaFoldDB" id="A0A9P6EHN5"/>
<evidence type="ECO:0000313" key="2">
    <source>
        <dbReference type="Proteomes" id="UP000807306"/>
    </source>
</evidence>
<sequence>MSGKLVIHNNLSVDISVAVTTSTGTPGSSGVAKTFNIKAGATDSWTRNGTETVFAGPYSSDRLRTYRGTLDKTLEIQPYDFTF</sequence>